<evidence type="ECO:0000313" key="5">
    <source>
        <dbReference type="EMBL" id="OJH15619.1"/>
    </source>
</evidence>
<reference evidence="5" key="2">
    <citation type="submission" date="2015-07" db="EMBL/GenBank/DDBJ databases">
        <authorList>
            <person name="Noorani M."/>
        </authorList>
    </citation>
    <scope>NUCLEOTIDE SEQUENCE</scope>
    <source>
        <strain evidence="5">CO275</strain>
    </source>
</reference>
<evidence type="ECO:0000259" key="4">
    <source>
        <dbReference type="Pfam" id="PF00669"/>
    </source>
</evidence>
<evidence type="ECO:0000256" key="2">
    <source>
        <dbReference type="ARBA" id="ARBA00004631"/>
    </source>
</evidence>
<dbReference type="SUPFAM" id="SSF64518">
    <property type="entry name" value="Phase 1 flagellin"/>
    <property type="match status" value="1"/>
</dbReference>
<dbReference type="Gene3D" id="1.20.1330.10">
    <property type="entry name" value="f41 fragment of flagellin, N-terminal domain"/>
    <property type="match status" value="1"/>
</dbReference>
<accession>A0A1L8ZCX8</accession>
<name>A0A1L8ZCX8_BORBI</name>
<feature type="domain" description="Flagellin N-terminal" evidence="4">
    <location>
        <begin position="6"/>
        <end position="110"/>
    </location>
</feature>
<proteinExistence type="predicted"/>
<sequence>MINRVSHPLTYENFKTSTAEQESKITKILENLYKGSKRIVKLRNDPTGVTHAIRLDNDIFKLNVYIKNISTSKGKLRYTEGYLQSLTNILTRAKEIAIQGASGTYESDDKK</sequence>
<organism evidence="5">
    <name type="scientific">Borrelia bissettiae</name>
    <name type="common">Borreliella bissettiae</name>
    <dbReference type="NCBI Taxonomy" id="64897"/>
    <lineage>
        <taxon>Bacteria</taxon>
        <taxon>Pseudomonadati</taxon>
        <taxon>Spirochaetota</taxon>
        <taxon>Spirochaetia</taxon>
        <taxon>Spirochaetales</taxon>
        <taxon>Borreliaceae</taxon>
        <taxon>Borreliella</taxon>
    </lineage>
</organism>
<comment type="subcellular location">
    <subcellularLocation>
        <location evidence="2">Periplasmic flagellum</location>
    </subcellularLocation>
</comment>
<dbReference type="AlphaFoldDB" id="A0A1L8ZCX8"/>
<dbReference type="InterPro" id="IPR001492">
    <property type="entry name" value="Flagellin"/>
</dbReference>
<dbReference type="EMBL" id="JNBW01000078">
    <property type="protein sequence ID" value="OJH15619.1"/>
    <property type="molecule type" value="Genomic_DNA"/>
</dbReference>
<dbReference type="InterPro" id="IPR001029">
    <property type="entry name" value="Flagellin_N"/>
</dbReference>
<reference evidence="5" key="1">
    <citation type="journal article" date="2015" name="Microbiology">
        <title>Similarities in murine infection and immune response to Borrelia bissettii and Borrelia burgdorferi sensu stricto.</title>
        <authorList>
            <person name="Leydet B.F.Jr."/>
            <person name="Liang F.T."/>
        </authorList>
    </citation>
    <scope>NUCLEOTIDE SEQUENCE [LARGE SCALE GENOMIC DNA]</scope>
    <source>
        <strain evidence="5">CO275</strain>
    </source>
</reference>
<dbReference type="Pfam" id="PF00669">
    <property type="entry name" value="Flagellin_N"/>
    <property type="match status" value="1"/>
</dbReference>
<protein>
    <recommendedName>
        <fullName evidence="4">Flagellin N-terminal domain-containing protein</fullName>
    </recommendedName>
</protein>
<gene>
    <name evidence="5" type="ORF">ER70_01600</name>
</gene>
<evidence type="ECO:0000256" key="3">
    <source>
        <dbReference type="ARBA" id="ARBA00022764"/>
    </source>
</evidence>
<dbReference type="PANTHER" id="PTHR42792">
    <property type="entry name" value="FLAGELLIN"/>
    <property type="match status" value="1"/>
</dbReference>
<comment type="caution">
    <text evidence="5">The sequence shown here is derived from an EMBL/GenBank/DDBJ whole genome shotgun (WGS) entry which is preliminary data.</text>
</comment>
<comment type="function">
    <text evidence="1">Component of the core of the flagella.</text>
</comment>
<keyword evidence="3" id="KW-0574">Periplasm</keyword>
<dbReference type="GO" id="GO:0055040">
    <property type="term" value="C:periplasmic flagellum"/>
    <property type="evidence" value="ECO:0007669"/>
    <property type="project" value="UniProtKB-SubCell"/>
</dbReference>
<dbReference type="GO" id="GO:0005198">
    <property type="term" value="F:structural molecule activity"/>
    <property type="evidence" value="ECO:0007669"/>
    <property type="project" value="InterPro"/>
</dbReference>
<evidence type="ECO:0000256" key="1">
    <source>
        <dbReference type="ARBA" id="ARBA00004095"/>
    </source>
</evidence>
<dbReference type="PANTHER" id="PTHR42792:SF1">
    <property type="entry name" value="FLAGELLAR HOOK-ASSOCIATED PROTEIN 3"/>
    <property type="match status" value="1"/>
</dbReference>